<organism evidence="2 3">
    <name type="scientific">Neorhizobium galegae bv. orientalis str. HAMBI 540</name>
    <dbReference type="NCBI Taxonomy" id="1028800"/>
    <lineage>
        <taxon>Bacteria</taxon>
        <taxon>Pseudomonadati</taxon>
        <taxon>Pseudomonadota</taxon>
        <taxon>Alphaproteobacteria</taxon>
        <taxon>Hyphomicrobiales</taxon>
        <taxon>Rhizobiaceae</taxon>
        <taxon>Rhizobium/Agrobacterium group</taxon>
        <taxon>Neorhizobium</taxon>
    </lineage>
</organism>
<keyword evidence="1" id="KW-0472">Membrane</keyword>
<name>A0A068SQX8_NEOGA</name>
<evidence type="ECO:0000313" key="3">
    <source>
        <dbReference type="Proteomes" id="UP000028181"/>
    </source>
</evidence>
<dbReference type="OrthoDB" id="8117323at2"/>
<dbReference type="AlphaFoldDB" id="A0A068SQX8"/>
<accession>A0A068SQX8</accession>
<feature type="transmembrane region" description="Helical" evidence="1">
    <location>
        <begin position="63"/>
        <end position="84"/>
    </location>
</feature>
<gene>
    <name evidence="2" type="ORF">RG540_CH24570</name>
</gene>
<proteinExistence type="predicted"/>
<keyword evidence="1" id="KW-0812">Transmembrane</keyword>
<feature type="transmembrane region" description="Helical" evidence="1">
    <location>
        <begin position="90"/>
        <end position="118"/>
    </location>
</feature>
<evidence type="ECO:0000313" key="2">
    <source>
        <dbReference type="EMBL" id="CDN48623.1"/>
    </source>
</evidence>
<dbReference type="Proteomes" id="UP000028181">
    <property type="component" value="Chromosome I"/>
</dbReference>
<dbReference type="RefSeq" id="WP_038588216.1">
    <property type="nucleotide sequence ID" value="NZ_HG938353.1"/>
</dbReference>
<dbReference type="KEGG" id="ngg:RG540_CH24570"/>
<dbReference type="eggNOG" id="ENOG502ZUEX">
    <property type="taxonomic scope" value="Bacteria"/>
</dbReference>
<dbReference type="EMBL" id="HG938353">
    <property type="protein sequence ID" value="CDN48623.1"/>
    <property type="molecule type" value="Genomic_DNA"/>
</dbReference>
<dbReference type="GeneID" id="24255781"/>
<evidence type="ECO:0000256" key="1">
    <source>
        <dbReference type="SAM" id="Phobius"/>
    </source>
</evidence>
<sequence length="120" mass="12614">MTKRDFIYVALLIALATGPIIDAFTGGSDAMGFTLNDAGQLIATIVLCVWWEMEDAKLRGGTAATLTQTATVFLAPLGLLIYFFQSRKPIAATIAFVAFIGGALLAIIGGAFLGEWLVAA</sequence>
<protein>
    <submittedName>
        <fullName evidence="2">Uncharacterized protein</fullName>
    </submittedName>
</protein>
<dbReference type="PATRIC" id="fig|1028800.3.peg.2485"/>
<dbReference type="HOGENOM" id="CLU_2047188_0_0_5"/>
<keyword evidence="1" id="KW-1133">Transmembrane helix</keyword>
<keyword evidence="3" id="KW-1185">Reference proteome</keyword>
<reference evidence="3" key="1">
    <citation type="journal article" date="2014" name="BMC Genomics">
        <title>Genome sequencing of two Neorhizobium galegae strains reveals a noeT gene responsible for the unusual acetylation of the nodulation factors.</title>
        <authorList>
            <person name="Osterman J."/>
            <person name="Marsh J."/>
            <person name="Laine P.K."/>
            <person name="Zeng Z."/>
            <person name="Alatalo E."/>
            <person name="Sullivan J.T."/>
            <person name="Young J.P."/>
            <person name="Thomas-Oates J."/>
            <person name="Paulin L."/>
            <person name="Lindstrom K."/>
        </authorList>
    </citation>
    <scope>NUCLEOTIDE SEQUENCE [LARGE SCALE GENOMIC DNA]</scope>
    <source>
        <strain evidence="3">HAMBI 540</strain>
    </source>
</reference>